<evidence type="ECO:0000313" key="3">
    <source>
        <dbReference type="Proteomes" id="UP000234275"/>
    </source>
</evidence>
<dbReference type="GeneID" id="36552145"/>
<keyword evidence="1" id="KW-0732">Signal</keyword>
<dbReference type="Pfam" id="PF11927">
    <property type="entry name" value="HODM_asu-like"/>
    <property type="match status" value="1"/>
</dbReference>
<dbReference type="InterPro" id="IPR021848">
    <property type="entry name" value="HODM_asu-like"/>
</dbReference>
<dbReference type="Proteomes" id="UP000234275">
    <property type="component" value="Unassembled WGS sequence"/>
</dbReference>
<dbReference type="EMBL" id="MSFO01000005">
    <property type="protein sequence ID" value="PLB48252.1"/>
    <property type="molecule type" value="Genomic_DNA"/>
</dbReference>
<sequence length="370" mass="43254">MNVLSWSALALCFLSLVIVKLRSIWSRKPTSRKPTPRTSCSDLKRIAPYPAQPIKGRERYRVMMDVRRLDVQNWLTVDKNYMDEHQIRSQLLREEKQKVLQCLPESYEACLEALEEVVDFLCQRFSDMFERKRSGDETTIHNKMTGETFVYGGQNRDVDPLEIAVRLTMEDLSILMKNADDEYYLAASASLFPVGWTVQERIGWTISRLHNPVPLWHQQVANSVSKFLARLTPSSPMERSNYFVEVKRPDEDLFEVLYRPTTLSEDNPNPLPQDIVIRRERQTFRRLPRTGTIVFGVKTILTTLDELPMQELQNLAKEIRSWPDYVGEYKGAEVWGAKALEFCEWKSQLQQRQEAEAMKEKEKENEKLEV</sequence>
<gene>
    <name evidence="2" type="ORF">P170DRAFT_361007</name>
</gene>
<dbReference type="AlphaFoldDB" id="A0A2I2G5U8"/>
<dbReference type="VEuPathDB" id="FungiDB:P170DRAFT_361007"/>
<keyword evidence="3" id="KW-1185">Reference proteome</keyword>
<dbReference type="RefSeq" id="XP_024703554.1">
    <property type="nucleotide sequence ID" value="XM_024844445.1"/>
</dbReference>
<dbReference type="STRING" id="1392250.A0A2I2G5U8"/>
<evidence type="ECO:0000313" key="2">
    <source>
        <dbReference type="EMBL" id="PLB48252.1"/>
    </source>
</evidence>
<feature type="chain" id="PRO_5014153185" description="HRQ family protein" evidence="1">
    <location>
        <begin position="27"/>
        <end position="370"/>
    </location>
</feature>
<evidence type="ECO:0000256" key="1">
    <source>
        <dbReference type="SAM" id="SignalP"/>
    </source>
</evidence>
<reference evidence="2 3" key="1">
    <citation type="submission" date="2016-12" db="EMBL/GenBank/DDBJ databases">
        <title>The genomes of Aspergillus section Nigri reveals drivers in fungal speciation.</title>
        <authorList>
            <consortium name="DOE Joint Genome Institute"/>
            <person name="Vesth T.C."/>
            <person name="Nybo J."/>
            <person name="Theobald S."/>
            <person name="Brandl J."/>
            <person name="Frisvad J.C."/>
            <person name="Nielsen K.F."/>
            <person name="Lyhne E.K."/>
            <person name="Kogle M.E."/>
            <person name="Kuo A."/>
            <person name="Riley R."/>
            <person name="Clum A."/>
            <person name="Nolan M."/>
            <person name="Lipzen A."/>
            <person name="Salamov A."/>
            <person name="Henrissat B."/>
            <person name="Wiebenga A."/>
            <person name="De Vries R.P."/>
            <person name="Grigoriev I.V."/>
            <person name="Mortensen U.H."/>
            <person name="Andersen M.R."/>
            <person name="Baker S.E."/>
        </authorList>
    </citation>
    <scope>NUCLEOTIDE SEQUENCE [LARGE SCALE GENOMIC DNA]</scope>
    <source>
        <strain evidence="2 3">IBT 23096</strain>
    </source>
</reference>
<dbReference type="OrthoDB" id="5043642at2759"/>
<comment type="caution">
    <text evidence="2">The sequence shown here is derived from an EMBL/GenBank/DDBJ whole genome shotgun (WGS) entry which is preliminary data.</text>
</comment>
<protein>
    <recommendedName>
        <fullName evidence="4">HRQ family protein</fullName>
    </recommendedName>
</protein>
<proteinExistence type="predicted"/>
<accession>A0A2I2G5U8</accession>
<feature type="signal peptide" evidence="1">
    <location>
        <begin position="1"/>
        <end position="26"/>
    </location>
</feature>
<evidence type="ECO:0008006" key="4">
    <source>
        <dbReference type="Google" id="ProtNLM"/>
    </source>
</evidence>
<organism evidence="2 3">
    <name type="scientific">Aspergillus steynii IBT 23096</name>
    <dbReference type="NCBI Taxonomy" id="1392250"/>
    <lineage>
        <taxon>Eukaryota</taxon>
        <taxon>Fungi</taxon>
        <taxon>Dikarya</taxon>
        <taxon>Ascomycota</taxon>
        <taxon>Pezizomycotina</taxon>
        <taxon>Eurotiomycetes</taxon>
        <taxon>Eurotiomycetidae</taxon>
        <taxon>Eurotiales</taxon>
        <taxon>Aspergillaceae</taxon>
        <taxon>Aspergillus</taxon>
        <taxon>Aspergillus subgen. Circumdati</taxon>
    </lineage>
</organism>
<name>A0A2I2G5U8_9EURO</name>